<dbReference type="Proteomes" id="UP001165060">
    <property type="component" value="Unassembled WGS sequence"/>
</dbReference>
<feature type="chain" id="PRO_5047480147" description="NADP-dependent oxidoreductase domain-containing protein" evidence="1">
    <location>
        <begin position="31"/>
        <end position="390"/>
    </location>
</feature>
<sequence>MRSLAGHLLFLSLLPAGCLLFLSLLPAALPLSPASPHRRAILASPAALLLPPSLSIAAPPSPIPKIQAGSVSLSASIQGYWQLAGGHGAYSEPSVLSTMQKHYEAGLTSFDTADIYGPSEAIVGKFTKKNKIGANTKFCVFRDVPRTKDECRRRVQASLGKLGKIDVLQFFWADTSNPAYVDVALWLAELRAEGLYGELGVTNFALPALERMVKAGVPVRANQVQCSAMDRRVVRSGQAAFCKEHDIRLVSFGTVGSGILSERYLNRKAPGGQEQDTYSLRMYSTTASRFGSWDLVQELLTTMDSVAANVRSSGRCASATIANVAQRFVLQTDPTGGCLLVGVRNADHIEDNVNTHRFQLEGGEVDEIQKVVDKAKGPRGDVWDLERGLV</sequence>
<name>A0ABQ6NBB2_9STRA</name>
<organism evidence="3 4">
    <name type="scientific">Tetraparma gracilis</name>
    <dbReference type="NCBI Taxonomy" id="2962635"/>
    <lineage>
        <taxon>Eukaryota</taxon>
        <taxon>Sar</taxon>
        <taxon>Stramenopiles</taxon>
        <taxon>Ochrophyta</taxon>
        <taxon>Bolidophyceae</taxon>
        <taxon>Parmales</taxon>
        <taxon>Triparmaceae</taxon>
        <taxon>Tetraparma</taxon>
    </lineage>
</organism>
<accession>A0ABQ6NBB2</accession>
<dbReference type="InterPro" id="IPR023210">
    <property type="entry name" value="NADP_OxRdtase_dom"/>
</dbReference>
<dbReference type="PANTHER" id="PTHR43147:SF2">
    <property type="entry name" value="NADP-DEPENDENT OXIDOREDUCTASE DOMAIN-CONTAINING PROTEIN"/>
    <property type="match status" value="1"/>
</dbReference>
<feature type="signal peptide" evidence="1">
    <location>
        <begin position="1"/>
        <end position="30"/>
    </location>
</feature>
<protein>
    <recommendedName>
        <fullName evidence="2">NADP-dependent oxidoreductase domain-containing protein</fullName>
    </recommendedName>
</protein>
<dbReference type="Gene3D" id="3.20.20.100">
    <property type="entry name" value="NADP-dependent oxidoreductase domain"/>
    <property type="match status" value="1"/>
</dbReference>
<evidence type="ECO:0000313" key="3">
    <source>
        <dbReference type="EMBL" id="GMI52249.1"/>
    </source>
</evidence>
<dbReference type="SUPFAM" id="SSF51430">
    <property type="entry name" value="NAD(P)-linked oxidoreductase"/>
    <property type="match status" value="1"/>
</dbReference>
<evidence type="ECO:0000256" key="1">
    <source>
        <dbReference type="SAM" id="SignalP"/>
    </source>
</evidence>
<reference evidence="3 4" key="1">
    <citation type="journal article" date="2023" name="Commun. Biol.">
        <title>Genome analysis of Parmales, the sister group of diatoms, reveals the evolutionary specialization of diatoms from phago-mixotrophs to photoautotrophs.</title>
        <authorList>
            <person name="Ban H."/>
            <person name="Sato S."/>
            <person name="Yoshikawa S."/>
            <person name="Yamada K."/>
            <person name="Nakamura Y."/>
            <person name="Ichinomiya M."/>
            <person name="Sato N."/>
            <person name="Blanc-Mathieu R."/>
            <person name="Endo H."/>
            <person name="Kuwata A."/>
            <person name="Ogata H."/>
        </authorList>
    </citation>
    <scope>NUCLEOTIDE SEQUENCE [LARGE SCALE GENOMIC DNA]</scope>
</reference>
<evidence type="ECO:0000313" key="4">
    <source>
        <dbReference type="Proteomes" id="UP001165060"/>
    </source>
</evidence>
<dbReference type="EMBL" id="BRYB01006217">
    <property type="protein sequence ID" value="GMI52249.1"/>
    <property type="molecule type" value="Genomic_DNA"/>
</dbReference>
<dbReference type="Pfam" id="PF00248">
    <property type="entry name" value="Aldo_ket_red"/>
    <property type="match status" value="1"/>
</dbReference>
<feature type="domain" description="NADP-dependent oxidoreductase" evidence="2">
    <location>
        <begin position="79"/>
        <end position="372"/>
    </location>
</feature>
<dbReference type="InterPro" id="IPR036812">
    <property type="entry name" value="NAD(P)_OxRdtase_dom_sf"/>
</dbReference>
<dbReference type="PANTHER" id="PTHR43147">
    <property type="entry name" value="PROTEIN TAS"/>
    <property type="match status" value="1"/>
</dbReference>
<gene>
    <name evidence="3" type="ORF">TeGR_g735</name>
</gene>
<comment type="caution">
    <text evidence="3">The sequence shown here is derived from an EMBL/GenBank/DDBJ whole genome shotgun (WGS) entry which is preliminary data.</text>
</comment>
<keyword evidence="4" id="KW-1185">Reference proteome</keyword>
<proteinExistence type="predicted"/>
<keyword evidence="1" id="KW-0732">Signal</keyword>
<evidence type="ECO:0000259" key="2">
    <source>
        <dbReference type="Pfam" id="PF00248"/>
    </source>
</evidence>